<name>A0A4S4DSY3_CAMSN</name>
<evidence type="ECO:0000256" key="3">
    <source>
        <dbReference type="ARBA" id="ARBA00023013"/>
    </source>
</evidence>
<comment type="caution">
    <text evidence="8">The sequence shown here is derived from an EMBL/GenBank/DDBJ whole genome shotgun (WGS) entry which is preliminary data.</text>
</comment>
<dbReference type="AlphaFoldDB" id="A0A4S4DSY3"/>
<feature type="region of interest" description="Disordered" evidence="6">
    <location>
        <begin position="35"/>
        <end position="66"/>
    </location>
</feature>
<accession>A0A4S4DSY3</accession>
<feature type="domain" description="Cyclin-dependent kinase inhibitor" evidence="7">
    <location>
        <begin position="162"/>
        <end position="206"/>
    </location>
</feature>
<comment type="similarity">
    <text evidence="2 5">Belongs to the CDI family. ICK/KRP subfamily.</text>
</comment>
<dbReference type="PIRSF" id="PIRSF017811">
    <property type="entry name" value="CDK_inhib_pln"/>
    <property type="match status" value="1"/>
</dbReference>
<protein>
    <recommendedName>
        <fullName evidence="5">Cyclin-dependent kinase inhibitor</fullName>
    </recommendedName>
</protein>
<comment type="subcellular location">
    <subcellularLocation>
        <location evidence="1">Nucleus</location>
        <location evidence="1">Nucleoplasm</location>
    </subcellularLocation>
</comment>
<evidence type="ECO:0000256" key="5">
    <source>
        <dbReference type="PIRNR" id="PIRNR017811"/>
    </source>
</evidence>
<evidence type="ECO:0000256" key="6">
    <source>
        <dbReference type="SAM" id="MobiDB-lite"/>
    </source>
</evidence>
<dbReference type="PANTHER" id="PTHR46776">
    <property type="entry name" value="CYCLIN-DEPENDENT KINASE INHIBITOR 4-RELATED"/>
    <property type="match status" value="1"/>
</dbReference>
<sequence>MVHTGDYMRECKKVGEIAVVELRCECDRVLTTRAMESSSSSSSAGGSLKRRKLVSNSDDDQLVSSNSPEILVSPAVEDSGCVLLSRCSSTESSQFVKHELRSVDLKVELEAHANSGFENEISTLVSCRFSRETTPSSDEMESSTATKRSTASLRRKHPEAKMPAAAEIEEFFSAAEKYEQKRFVDKYNYDVVKDVPLEGRYQWVRLKP</sequence>
<dbReference type="Gene3D" id="4.10.365.10">
    <property type="entry name" value="p27"/>
    <property type="match status" value="1"/>
</dbReference>
<evidence type="ECO:0000256" key="1">
    <source>
        <dbReference type="ARBA" id="ARBA00004642"/>
    </source>
</evidence>
<reference evidence="8 9" key="1">
    <citation type="journal article" date="2018" name="Proc. Natl. Acad. Sci. U.S.A.">
        <title>Draft genome sequence of Camellia sinensis var. sinensis provides insights into the evolution of the tea genome and tea quality.</title>
        <authorList>
            <person name="Wei C."/>
            <person name="Yang H."/>
            <person name="Wang S."/>
            <person name="Zhao J."/>
            <person name="Liu C."/>
            <person name="Gao L."/>
            <person name="Xia E."/>
            <person name="Lu Y."/>
            <person name="Tai Y."/>
            <person name="She G."/>
            <person name="Sun J."/>
            <person name="Cao H."/>
            <person name="Tong W."/>
            <person name="Gao Q."/>
            <person name="Li Y."/>
            <person name="Deng W."/>
            <person name="Jiang X."/>
            <person name="Wang W."/>
            <person name="Chen Q."/>
            <person name="Zhang S."/>
            <person name="Li H."/>
            <person name="Wu J."/>
            <person name="Wang P."/>
            <person name="Li P."/>
            <person name="Shi C."/>
            <person name="Zheng F."/>
            <person name="Jian J."/>
            <person name="Huang B."/>
            <person name="Shan D."/>
            <person name="Shi M."/>
            <person name="Fang C."/>
            <person name="Yue Y."/>
            <person name="Li F."/>
            <person name="Li D."/>
            <person name="Wei S."/>
            <person name="Han B."/>
            <person name="Jiang C."/>
            <person name="Yin Y."/>
            <person name="Xia T."/>
            <person name="Zhang Z."/>
            <person name="Bennetzen J.L."/>
            <person name="Zhao S."/>
            <person name="Wan X."/>
        </authorList>
    </citation>
    <scope>NUCLEOTIDE SEQUENCE [LARGE SCALE GENOMIC DNA]</scope>
    <source>
        <strain evidence="9">cv. Shuchazao</strain>
        <tissue evidence="8">Leaf</tissue>
    </source>
</reference>
<dbReference type="EMBL" id="SDRB02010555">
    <property type="protein sequence ID" value="THG05795.1"/>
    <property type="molecule type" value="Genomic_DNA"/>
</dbReference>
<keyword evidence="4" id="KW-0131">Cell cycle</keyword>
<keyword evidence="9" id="KW-1185">Reference proteome</keyword>
<dbReference type="InterPro" id="IPR044275">
    <property type="entry name" value="KRP"/>
</dbReference>
<dbReference type="Pfam" id="PF02234">
    <property type="entry name" value="CDI"/>
    <property type="match status" value="1"/>
</dbReference>
<dbReference type="Proteomes" id="UP000306102">
    <property type="component" value="Unassembled WGS sequence"/>
</dbReference>
<dbReference type="GO" id="GO:0051726">
    <property type="term" value="P:regulation of cell cycle"/>
    <property type="evidence" value="ECO:0007669"/>
    <property type="project" value="InterPro"/>
</dbReference>
<evidence type="ECO:0000313" key="9">
    <source>
        <dbReference type="Proteomes" id="UP000306102"/>
    </source>
</evidence>
<dbReference type="GO" id="GO:0005654">
    <property type="term" value="C:nucleoplasm"/>
    <property type="evidence" value="ECO:0007669"/>
    <property type="project" value="UniProtKB-SubCell"/>
</dbReference>
<organism evidence="8 9">
    <name type="scientific">Camellia sinensis var. sinensis</name>
    <name type="common">China tea</name>
    <dbReference type="NCBI Taxonomy" id="542762"/>
    <lineage>
        <taxon>Eukaryota</taxon>
        <taxon>Viridiplantae</taxon>
        <taxon>Streptophyta</taxon>
        <taxon>Embryophyta</taxon>
        <taxon>Tracheophyta</taxon>
        <taxon>Spermatophyta</taxon>
        <taxon>Magnoliopsida</taxon>
        <taxon>eudicotyledons</taxon>
        <taxon>Gunneridae</taxon>
        <taxon>Pentapetalae</taxon>
        <taxon>asterids</taxon>
        <taxon>Ericales</taxon>
        <taxon>Theaceae</taxon>
        <taxon>Camellia</taxon>
    </lineage>
</organism>
<keyword evidence="3 5" id="KW-0649">Protein kinase inhibitor</keyword>
<proteinExistence type="inferred from homology"/>
<gene>
    <name evidence="8" type="ORF">TEA_026406</name>
</gene>
<dbReference type="InterPro" id="IPR003175">
    <property type="entry name" value="CDI_dom"/>
</dbReference>
<dbReference type="GO" id="GO:0004861">
    <property type="term" value="F:cyclin-dependent protein serine/threonine kinase inhibitor activity"/>
    <property type="evidence" value="ECO:0007669"/>
    <property type="project" value="UniProtKB-UniRule"/>
</dbReference>
<evidence type="ECO:0000256" key="4">
    <source>
        <dbReference type="ARBA" id="ARBA00023306"/>
    </source>
</evidence>
<evidence type="ECO:0000259" key="7">
    <source>
        <dbReference type="Pfam" id="PF02234"/>
    </source>
</evidence>
<evidence type="ECO:0000256" key="2">
    <source>
        <dbReference type="ARBA" id="ARBA00010274"/>
    </source>
</evidence>
<evidence type="ECO:0000313" key="8">
    <source>
        <dbReference type="EMBL" id="THG05795.1"/>
    </source>
</evidence>
<feature type="region of interest" description="Disordered" evidence="6">
    <location>
        <begin position="132"/>
        <end position="161"/>
    </location>
</feature>
<dbReference type="InterPro" id="IPR044898">
    <property type="entry name" value="CDI_dom_sf"/>
</dbReference>
<feature type="compositionally biased region" description="Polar residues" evidence="6">
    <location>
        <begin position="132"/>
        <end position="152"/>
    </location>
</feature>